<evidence type="ECO:0000256" key="1">
    <source>
        <dbReference type="ARBA" id="ARBA00007692"/>
    </source>
</evidence>
<sequence>MLINKFVVLLNKNSNLFICKRLNWTASNSRLFSYLFDIPIDTFRKYKRDMKIPPLNENRIRATAALCEDLKIPKDDWLKYPILVKELAVTLEQHYMQLREGGFTNVDAEILSNYRKCVRKRISFLKKLNLIPQHTDVAENFTSHLMPKPDFSISDLTDENTFETIHHSILTRYLMWRFKASEDIIEKFCRVYALSKIKSFENLSENFAIAEDLGFPPQKLLKYGYLLTVNPKHTKRVLSEMPIIAGVDIRKAMRIHPKLIGVRLEKYTEMYDYLNKQNISDESIQKCMDIFTISMQILKCRLEEIKSIPELNILINSPYFLELIIHHNEARSRLTFLQQIKLKCATTGLLCSKVDNFHSHVRESRDHNTISEILFLLKTLLQADGNKLEMNLRKHCYFKNIPLVDIEKSCKLLKKLKFSNKSITEVIQVVLYPCEKIEKAFAELKKVNHVPPRRISQIEKLNLILYFMEKEHHFTGNGVWKDDEQKF</sequence>
<comment type="caution">
    <text evidence="3">The sequence shown here is derived from an EMBL/GenBank/DDBJ whole genome shotgun (WGS) entry which is preliminary data.</text>
</comment>
<evidence type="ECO:0000256" key="2">
    <source>
        <dbReference type="ARBA" id="ARBA00022946"/>
    </source>
</evidence>
<name>A0A8K0DDA3_IGNLU</name>
<dbReference type="InterPro" id="IPR038538">
    <property type="entry name" value="MTERF_sf"/>
</dbReference>
<evidence type="ECO:0000313" key="4">
    <source>
        <dbReference type="Proteomes" id="UP000801492"/>
    </source>
</evidence>
<keyword evidence="2" id="KW-0809">Transit peptide</keyword>
<dbReference type="Proteomes" id="UP000801492">
    <property type="component" value="Unassembled WGS sequence"/>
</dbReference>
<dbReference type="PANTHER" id="PTHR15437:SF7">
    <property type="entry name" value="TRANSCRIPTION TERMINATION FACTOR 5, MITOCHONDRIAL"/>
    <property type="match status" value="1"/>
</dbReference>
<proteinExistence type="inferred from homology"/>
<evidence type="ECO:0008006" key="5">
    <source>
        <dbReference type="Google" id="ProtNLM"/>
    </source>
</evidence>
<reference evidence="3" key="1">
    <citation type="submission" date="2019-08" db="EMBL/GenBank/DDBJ databases">
        <title>The genome of the North American firefly Photinus pyralis.</title>
        <authorList>
            <consortium name="Photinus pyralis genome working group"/>
            <person name="Fallon T.R."/>
            <person name="Sander Lower S.E."/>
            <person name="Weng J.-K."/>
        </authorList>
    </citation>
    <scope>NUCLEOTIDE SEQUENCE</scope>
    <source>
        <strain evidence="3">TRF0915ILg1</strain>
        <tissue evidence="3">Whole body</tissue>
    </source>
</reference>
<dbReference type="OrthoDB" id="10064535at2759"/>
<dbReference type="GO" id="GO:0003676">
    <property type="term" value="F:nucleic acid binding"/>
    <property type="evidence" value="ECO:0007669"/>
    <property type="project" value="InterPro"/>
</dbReference>
<dbReference type="Gene3D" id="1.25.70.10">
    <property type="entry name" value="Transcription termination factor 3, mitochondrial"/>
    <property type="match status" value="1"/>
</dbReference>
<comment type="similarity">
    <text evidence="1">Belongs to the mTERF family.</text>
</comment>
<dbReference type="AlphaFoldDB" id="A0A8K0DDA3"/>
<dbReference type="PANTHER" id="PTHR15437">
    <property type="entry name" value="TRANSCRIPTION TERMINATION FACTOR, MITOCHONDRIAL"/>
    <property type="match status" value="1"/>
</dbReference>
<dbReference type="InterPro" id="IPR003690">
    <property type="entry name" value="MTERF"/>
</dbReference>
<evidence type="ECO:0000313" key="3">
    <source>
        <dbReference type="EMBL" id="KAF2900922.1"/>
    </source>
</evidence>
<dbReference type="GO" id="GO:0006393">
    <property type="term" value="P:termination of mitochondrial transcription"/>
    <property type="evidence" value="ECO:0007669"/>
    <property type="project" value="TreeGrafter"/>
</dbReference>
<accession>A0A8K0DDA3</accession>
<protein>
    <recommendedName>
        <fullName evidence="5">Transcription termination factor 5, mitochondrial</fullName>
    </recommendedName>
</protein>
<organism evidence="3 4">
    <name type="scientific">Ignelater luminosus</name>
    <name type="common">Cucubano</name>
    <name type="synonym">Pyrophorus luminosus</name>
    <dbReference type="NCBI Taxonomy" id="2038154"/>
    <lineage>
        <taxon>Eukaryota</taxon>
        <taxon>Metazoa</taxon>
        <taxon>Ecdysozoa</taxon>
        <taxon>Arthropoda</taxon>
        <taxon>Hexapoda</taxon>
        <taxon>Insecta</taxon>
        <taxon>Pterygota</taxon>
        <taxon>Neoptera</taxon>
        <taxon>Endopterygota</taxon>
        <taxon>Coleoptera</taxon>
        <taxon>Polyphaga</taxon>
        <taxon>Elateriformia</taxon>
        <taxon>Elateroidea</taxon>
        <taxon>Elateridae</taxon>
        <taxon>Agrypninae</taxon>
        <taxon>Pyrophorini</taxon>
        <taxon>Ignelater</taxon>
    </lineage>
</organism>
<dbReference type="EMBL" id="VTPC01001945">
    <property type="protein sequence ID" value="KAF2900922.1"/>
    <property type="molecule type" value="Genomic_DNA"/>
</dbReference>
<dbReference type="GO" id="GO:0005759">
    <property type="term" value="C:mitochondrial matrix"/>
    <property type="evidence" value="ECO:0007669"/>
    <property type="project" value="TreeGrafter"/>
</dbReference>
<keyword evidence="4" id="KW-1185">Reference proteome</keyword>
<gene>
    <name evidence="3" type="ORF">ILUMI_05262</name>
</gene>